<evidence type="ECO:0000313" key="1">
    <source>
        <dbReference type="EMBL" id="TQV88488.1"/>
    </source>
</evidence>
<accession>A0A545UG87</accession>
<reference evidence="1 2" key="1">
    <citation type="submission" date="2019-07" db="EMBL/GenBank/DDBJ databases">
        <title>Draft genome for Aliikangiella sp. M105.</title>
        <authorList>
            <person name="Wang G."/>
        </authorList>
    </citation>
    <scope>NUCLEOTIDE SEQUENCE [LARGE SCALE GENOMIC DNA]</scope>
    <source>
        <strain evidence="1 2">M105</strain>
    </source>
</reference>
<protein>
    <submittedName>
        <fullName evidence="1">Uncharacterized protein</fullName>
    </submittedName>
</protein>
<sequence>MPRTTIVNGQIVIVPDSTPRQEFTPFSGVGQTTGGVAPRSRLLDLIERPRRAHAESHPALKRPPLMDLSRYEMLLTIREYMELSYLDEVLVFGASKEIVYPFLCTPCSHITMVSFDENDVPKVIKDLQTCCSSVELLHKKKSLNKTQLKVLTSCCSVPLTINLLKMTYSQFKTVSPSKSYRCLIDKASWLYTDPQGWADYLYKLKVDGFLITDFDYTWGGSAPWLVEVFGLYDVTNSVVGYFRTRKTGYGYDEDSARVYVKVKEVPQQLMQTALVCAAEMDPLLKLYRFPTMELVGSWLNWGKFRSQANLIKKISALARKLDQFRYGAIALRLDRIHQQMTQWINQKERADRLAGEHYLDD</sequence>
<dbReference type="EMBL" id="VIKS01000004">
    <property type="protein sequence ID" value="TQV88488.1"/>
    <property type="molecule type" value="Genomic_DNA"/>
</dbReference>
<proteinExistence type="predicted"/>
<dbReference type="Proteomes" id="UP000315439">
    <property type="component" value="Unassembled WGS sequence"/>
</dbReference>
<gene>
    <name evidence="1" type="ORF">FLL46_08160</name>
</gene>
<evidence type="ECO:0000313" key="2">
    <source>
        <dbReference type="Proteomes" id="UP000315439"/>
    </source>
</evidence>
<dbReference type="AlphaFoldDB" id="A0A545UG87"/>
<organism evidence="1 2">
    <name type="scientific">Aliikangiella coralliicola</name>
    <dbReference type="NCBI Taxonomy" id="2592383"/>
    <lineage>
        <taxon>Bacteria</taxon>
        <taxon>Pseudomonadati</taxon>
        <taxon>Pseudomonadota</taxon>
        <taxon>Gammaproteobacteria</taxon>
        <taxon>Oceanospirillales</taxon>
        <taxon>Pleioneaceae</taxon>
        <taxon>Aliikangiella</taxon>
    </lineage>
</organism>
<comment type="caution">
    <text evidence="1">The sequence shown here is derived from an EMBL/GenBank/DDBJ whole genome shotgun (WGS) entry which is preliminary data.</text>
</comment>
<name>A0A545UG87_9GAMM</name>
<keyword evidence="2" id="KW-1185">Reference proteome</keyword>
<dbReference type="RefSeq" id="WP_142892996.1">
    <property type="nucleotide sequence ID" value="NZ_ML660162.1"/>
</dbReference>